<dbReference type="PANTHER" id="PTHR11011">
    <property type="entry name" value="MALE STERILITY PROTEIN 2-RELATED"/>
    <property type="match status" value="1"/>
</dbReference>
<reference evidence="7 8" key="1">
    <citation type="submission" date="2023-11" db="EMBL/GenBank/DDBJ databases">
        <authorList>
            <person name="Hedman E."/>
            <person name="Englund M."/>
            <person name="Stromberg M."/>
            <person name="Nyberg Akerstrom W."/>
            <person name="Nylinder S."/>
            <person name="Jareborg N."/>
            <person name="Kallberg Y."/>
            <person name="Kronander E."/>
        </authorList>
    </citation>
    <scope>NUCLEOTIDE SEQUENCE [LARGE SCALE GENOMIC DNA]</scope>
</reference>
<organism evidence="7 8">
    <name type="scientific">Parnassius mnemosyne</name>
    <name type="common">clouded apollo</name>
    <dbReference type="NCBI Taxonomy" id="213953"/>
    <lineage>
        <taxon>Eukaryota</taxon>
        <taxon>Metazoa</taxon>
        <taxon>Ecdysozoa</taxon>
        <taxon>Arthropoda</taxon>
        <taxon>Hexapoda</taxon>
        <taxon>Insecta</taxon>
        <taxon>Pterygota</taxon>
        <taxon>Neoptera</taxon>
        <taxon>Endopterygota</taxon>
        <taxon>Lepidoptera</taxon>
        <taxon>Glossata</taxon>
        <taxon>Ditrysia</taxon>
        <taxon>Papilionoidea</taxon>
        <taxon>Papilionidae</taxon>
        <taxon>Parnassiinae</taxon>
        <taxon>Parnassini</taxon>
        <taxon>Parnassius</taxon>
        <taxon>Driopa</taxon>
    </lineage>
</organism>
<dbReference type="InterPro" id="IPR036291">
    <property type="entry name" value="NAD(P)-bd_dom_sf"/>
</dbReference>
<gene>
    <name evidence="7" type="ORF">PARMNEM_LOCUS19374</name>
</gene>
<accession>A0AAV1M096</accession>
<keyword evidence="2 4" id="KW-0444">Lipid biosynthesis</keyword>
<dbReference type="EMBL" id="CAVLGL010000126">
    <property type="protein sequence ID" value="CAK1600644.1"/>
    <property type="molecule type" value="Genomic_DNA"/>
</dbReference>
<dbReference type="CDD" id="cd09071">
    <property type="entry name" value="FAR_C"/>
    <property type="match status" value="1"/>
</dbReference>
<comment type="similarity">
    <text evidence="1 4">Belongs to the fatty acyl-CoA reductase family.</text>
</comment>
<sequence length="272" mass="31149">MCIKKQNYYNDKIAILFCLIEFFVSFSGDRPNTYTFTKALTEHYLAEQRNNIPTVIIRPSIVVPSKNEPSEGWIDNWFGATSIVFMVGKGHYRVLAGASSNLFDLIPVDYVSNLNIVAAAKCKGSDDLLVYNSSSSGANPVTLGAVCRSFIDESVRFKLNDIPYPTINFTKNQWLLKTIIRIQTILAFFADCFLWLSGKRSRYVKLQRKVLKLNDTYQYFTSRSWVMDSKKTQALYASLSALDKNLFPFNPVNIVWSEYLPVYYKGVKTYLF</sequence>
<dbReference type="Gene3D" id="3.40.50.720">
    <property type="entry name" value="NAD(P)-binding Rossmann-like Domain"/>
    <property type="match status" value="1"/>
</dbReference>
<name>A0AAV1M096_9NEOP</name>
<dbReference type="SUPFAM" id="SSF51735">
    <property type="entry name" value="NAD(P)-binding Rossmann-fold domains"/>
    <property type="match status" value="1"/>
</dbReference>
<keyword evidence="3 4" id="KW-0443">Lipid metabolism</keyword>
<evidence type="ECO:0000256" key="4">
    <source>
        <dbReference type="RuleBase" id="RU363097"/>
    </source>
</evidence>
<dbReference type="GO" id="GO:0005777">
    <property type="term" value="C:peroxisome"/>
    <property type="evidence" value="ECO:0007669"/>
    <property type="project" value="TreeGrafter"/>
</dbReference>
<proteinExistence type="inferred from homology"/>
<comment type="caution">
    <text evidence="7">The sequence shown here is derived from an EMBL/GenBank/DDBJ whole genome shotgun (WGS) entry which is preliminary data.</text>
</comment>
<evidence type="ECO:0000313" key="7">
    <source>
        <dbReference type="EMBL" id="CAK1600644.1"/>
    </source>
</evidence>
<keyword evidence="4" id="KW-0521">NADP</keyword>
<dbReference type="GO" id="GO:0080019">
    <property type="term" value="F:alcohol-forming very long-chain fatty acyl-CoA reductase activity"/>
    <property type="evidence" value="ECO:0007669"/>
    <property type="project" value="InterPro"/>
</dbReference>
<feature type="domain" description="Fatty acyl-CoA reductase C-terminal" evidence="5">
    <location>
        <begin position="183"/>
        <end position="272"/>
    </location>
</feature>
<comment type="catalytic activity">
    <reaction evidence="4">
        <text>a long-chain fatty acyl-CoA + 2 NADPH + 2 H(+) = a long-chain primary fatty alcohol + 2 NADP(+) + CoA</text>
        <dbReference type="Rhea" id="RHEA:52716"/>
        <dbReference type="ChEBI" id="CHEBI:15378"/>
        <dbReference type="ChEBI" id="CHEBI:57287"/>
        <dbReference type="ChEBI" id="CHEBI:57783"/>
        <dbReference type="ChEBI" id="CHEBI:58349"/>
        <dbReference type="ChEBI" id="CHEBI:77396"/>
        <dbReference type="ChEBI" id="CHEBI:83139"/>
        <dbReference type="EC" id="1.2.1.84"/>
    </reaction>
</comment>
<dbReference type="Proteomes" id="UP001314205">
    <property type="component" value="Unassembled WGS sequence"/>
</dbReference>
<evidence type="ECO:0000256" key="2">
    <source>
        <dbReference type="ARBA" id="ARBA00022516"/>
    </source>
</evidence>
<dbReference type="InterPro" id="IPR013120">
    <property type="entry name" value="FAR_NAD-bd"/>
</dbReference>
<dbReference type="Pfam" id="PF07993">
    <property type="entry name" value="NAD_binding_4"/>
    <property type="match status" value="1"/>
</dbReference>
<evidence type="ECO:0000259" key="6">
    <source>
        <dbReference type="Pfam" id="PF07993"/>
    </source>
</evidence>
<feature type="domain" description="Thioester reductase (TE)" evidence="6">
    <location>
        <begin position="28"/>
        <end position="113"/>
    </location>
</feature>
<dbReference type="GO" id="GO:0102965">
    <property type="term" value="F:alcohol-forming long-chain fatty acyl-CoA reductase activity"/>
    <property type="evidence" value="ECO:0007669"/>
    <property type="project" value="UniProtKB-EC"/>
</dbReference>
<dbReference type="InterPro" id="IPR026055">
    <property type="entry name" value="FAR"/>
</dbReference>
<dbReference type="PANTHER" id="PTHR11011:SF116">
    <property type="entry name" value="FATTY ACYL-COA REDUCTASE CG5065-RELATED"/>
    <property type="match status" value="1"/>
</dbReference>
<comment type="function">
    <text evidence="4">Catalyzes the reduction of fatty acyl-CoA to fatty alcohols.</text>
</comment>
<dbReference type="Pfam" id="PF03015">
    <property type="entry name" value="Sterile"/>
    <property type="match status" value="1"/>
</dbReference>
<evidence type="ECO:0000256" key="1">
    <source>
        <dbReference type="ARBA" id="ARBA00005928"/>
    </source>
</evidence>
<dbReference type="AlphaFoldDB" id="A0AAV1M096"/>
<evidence type="ECO:0000313" key="8">
    <source>
        <dbReference type="Proteomes" id="UP001314205"/>
    </source>
</evidence>
<keyword evidence="8" id="KW-1185">Reference proteome</keyword>
<evidence type="ECO:0000256" key="3">
    <source>
        <dbReference type="ARBA" id="ARBA00023098"/>
    </source>
</evidence>
<dbReference type="EC" id="1.2.1.84" evidence="4"/>
<protein>
    <recommendedName>
        <fullName evidence="4">Fatty acyl-CoA reductase</fullName>
        <ecNumber evidence="4">1.2.1.84</ecNumber>
    </recommendedName>
</protein>
<dbReference type="GO" id="GO:0035336">
    <property type="term" value="P:long-chain fatty-acyl-CoA metabolic process"/>
    <property type="evidence" value="ECO:0007669"/>
    <property type="project" value="TreeGrafter"/>
</dbReference>
<evidence type="ECO:0000259" key="5">
    <source>
        <dbReference type="Pfam" id="PF03015"/>
    </source>
</evidence>
<keyword evidence="4" id="KW-0560">Oxidoreductase</keyword>
<dbReference type="InterPro" id="IPR033640">
    <property type="entry name" value="FAR_C"/>
</dbReference>